<comment type="caution">
    <text evidence="2">The sequence shown here is derived from an EMBL/GenBank/DDBJ whole genome shotgun (WGS) entry which is preliminary data.</text>
</comment>
<dbReference type="Pfam" id="PF04167">
    <property type="entry name" value="DUF402"/>
    <property type="match status" value="1"/>
</dbReference>
<reference evidence="2 3" key="1">
    <citation type="submission" date="2017-01" db="EMBL/GenBank/DDBJ databases">
        <title>Genome analysis of Paenibacillus selenitrireducens ES3-24.</title>
        <authorList>
            <person name="Xu D."/>
            <person name="Yao R."/>
            <person name="Zheng S."/>
        </authorList>
    </citation>
    <scope>NUCLEOTIDE SEQUENCE [LARGE SCALE GENOMIC DNA]</scope>
    <source>
        <strain evidence="2 3">ES3-24</strain>
    </source>
</reference>
<proteinExistence type="predicted"/>
<dbReference type="Proteomes" id="UP000190188">
    <property type="component" value="Unassembled WGS sequence"/>
</dbReference>
<dbReference type="PANTHER" id="PTHR41271">
    <property type="entry name" value="DUF402 DOMAIN-CONTAINING PROTEIN"/>
    <property type="match status" value="1"/>
</dbReference>
<dbReference type="InterPro" id="IPR035930">
    <property type="entry name" value="FomD-like_sf"/>
</dbReference>
<organism evidence="2 3">
    <name type="scientific">Paenibacillus selenitireducens</name>
    <dbReference type="NCBI Taxonomy" id="1324314"/>
    <lineage>
        <taxon>Bacteria</taxon>
        <taxon>Bacillati</taxon>
        <taxon>Bacillota</taxon>
        <taxon>Bacilli</taxon>
        <taxon>Bacillales</taxon>
        <taxon>Paenibacillaceae</taxon>
        <taxon>Paenibacillus</taxon>
    </lineage>
</organism>
<dbReference type="PANTHER" id="PTHR41271:SF1">
    <property type="entry name" value="DUF402 DOMAIN-CONTAINING PROTEIN"/>
    <property type="match status" value="1"/>
</dbReference>
<accession>A0A1T2XMT8</accession>
<evidence type="ECO:0000259" key="1">
    <source>
        <dbReference type="Pfam" id="PF04167"/>
    </source>
</evidence>
<dbReference type="AlphaFoldDB" id="A0A1T2XMT8"/>
<dbReference type="EMBL" id="MSZX01000001">
    <property type="protein sequence ID" value="OPA81177.1"/>
    <property type="molecule type" value="Genomic_DNA"/>
</dbReference>
<dbReference type="InterPro" id="IPR007295">
    <property type="entry name" value="DUF402"/>
</dbReference>
<evidence type="ECO:0000313" key="3">
    <source>
        <dbReference type="Proteomes" id="UP000190188"/>
    </source>
</evidence>
<protein>
    <recommendedName>
        <fullName evidence="1">DUF402 domain-containing protein</fullName>
    </recommendedName>
</protein>
<sequence length="179" mass="21088">MKRKIADLSDWTHQLEKTYRQMSVNEPNYHGTVTMVTFDRVTEPIWYHVGSQDPYCIMDNGYVWMQYFPNGVGYAVTTVINREGELVHHYIDIHSGTLFTPQQVPYFYDLFLDLVVLPSGERVILDEDELRQALQEQVVTKGQFNLAYQILEELLHELAKGTLWLDRWKQDVRQFQALT</sequence>
<gene>
    <name evidence="2" type="ORF">BVG16_02275</name>
</gene>
<keyword evidence="3" id="KW-1185">Reference proteome</keyword>
<dbReference type="Gene3D" id="2.40.380.10">
    <property type="entry name" value="FomD-like"/>
    <property type="match status" value="1"/>
</dbReference>
<feature type="domain" description="DUF402" evidence="1">
    <location>
        <begin position="65"/>
        <end position="161"/>
    </location>
</feature>
<evidence type="ECO:0000313" key="2">
    <source>
        <dbReference type="EMBL" id="OPA81177.1"/>
    </source>
</evidence>
<name>A0A1T2XMT8_9BACL</name>
<dbReference type="SUPFAM" id="SSF159234">
    <property type="entry name" value="FomD-like"/>
    <property type="match status" value="1"/>
</dbReference>
<dbReference type="STRING" id="1324314.BVG16_02275"/>
<dbReference type="RefSeq" id="WP_233146880.1">
    <property type="nucleotide sequence ID" value="NZ_MSZX01000001.1"/>
</dbReference>